<accession>A0A1D3D9U5</accession>
<name>A0A1D3D9U5_9EIME</name>
<feature type="region of interest" description="Disordered" evidence="1">
    <location>
        <begin position="111"/>
        <end position="144"/>
    </location>
</feature>
<comment type="caution">
    <text evidence="2">The sequence shown here is derived from an EMBL/GenBank/DDBJ whole genome shotgun (WGS) entry which is preliminary data.</text>
</comment>
<evidence type="ECO:0000256" key="1">
    <source>
        <dbReference type="SAM" id="MobiDB-lite"/>
    </source>
</evidence>
<gene>
    <name evidence="2" type="ORF">cyc_02086</name>
</gene>
<evidence type="ECO:0000313" key="2">
    <source>
        <dbReference type="EMBL" id="OEH80231.1"/>
    </source>
</evidence>
<proteinExistence type="predicted"/>
<feature type="compositionally biased region" description="Polar residues" evidence="1">
    <location>
        <begin position="206"/>
        <end position="218"/>
    </location>
</feature>
<dbReference type="EMBL" id="JROU02000157">
    <property type="protein sequence ID" value="OEH80231.1"/>
    <property type="molecule type" value="Genomic_DNA"/>
</dbReference>
<dbReference type="Proteomes" id="UP000095192">
    <property type="component" value="Unassembled WGS sequence"/>
</dbReference>
<dbReference type="VEuPathDB" id="ToxoDB:cyc_02086"/>
<feature type="compositionally biased region" description="Polar residues" evidence="1">
    <location>
        <begin position="114"/>
        <end position="135"/>
    </location>
</feature>
<protein>
    <submittedName>
        <fullName evidence="2">Uncharacterized protein</fullName>
    </submittedName>
</protein>
<evidence type="ECO:0000313" key="3">
    <source>
        <dbReference type="Proteomes" id="UP000095192"/>
    </source>
</evidence>
<reference evidence="2 3" key="1">
    <citation type="journal article" date="2016" name="BMC Genomics">
        <title>Comparative genomics reveals Cyclospora cayetanensis possesses coccidia-like metabolism and invasion components but unique surface antigens.</title>
        <authorList>
            <person name="Liu S."/>
            <person name="Wang L."/>
            <person name="Zheng H."/>
            <person name="Xu Z."/>
            <person name="Roellig D.M."/>
            <person name="Li N."/>
            <person name="Frace M.A."/>
            <person name="Tang K."/>
            <person name="Arrowood M.J."/>
            <person name="Moss D.M."/>
            <person name="Zhang L."/>
            <person name="Feng Y."/>
            <person name="Xiao L."/>
        </authorList>
    </citation>
    <scope>NUCLEOTIDE SEQUENCE [LARGE SCALE GENOMIC DNA]</scope>
    <source>
        <strain evidence="2 3">CHN_HEN01</strain>
    </source>
</reference>
<organism evidence="2 3">
    <name type="scientific">Cyclospora cayetanensis</name>
    <dbReference type="NCBI Taxonomy" id="88456"/>
    <lineage>
        <taxon>Eukaryota</taxon>
        <taxon>Sar</taxon>
        <taxon>Alveolata</taxon>
        <taxon>Apicomplexa</taxon>
        <taxon>Conoidasida</taxon>
        <taxon>Coccidia</taxon>
        <taxon>Eucoccidiorida</taxon>
        <taxon>Eimeriorina</taxon>
        <taxon>Eimeriidae</taxon>
        <taxon>Cyclospora</taxon>
    </lineage>
</organism>
<feature type="region of interest" description="Disordered" evidence="1">
    <location>
        <begin position="280"/>
        <end position="299"/>
    </location>
</feature>
<keyword evidence="3" id="KW-1185">Reference proteome</keyword>
<dbReference type="AlphaFoldDB" id="A0A1D3D9U5"/>
<sequence>MEFNSPRKKAEIGWPPVDSVSDRMLWALEQDYLRTLNAGVIHHGSLAEKEPRQLREGPEIILCEDWQADSEVVESPATYPYIPVAAAVATAAQEDGWQLVSHPVWGDIYVNPLHQGSGQPSPSASTGSTGAQSEAPTRFDDDFTDDHRHAARIGTPMSNTGNSVADLGVLRCPCSPWVAAAPSASDEAWTADPQGWCPRLAVATPSDSSELQEAQHAQESGAEGADCCPQGQEDDPPEDASGAQKQQQEVQEGPPLDEASVAFIVETMKNLALLDLRGYQKPSSAGSEEPSDFASSHLA</sequence>
<dbReference type="InParanoid" id="A0A1D3D9U5"/>
<feature type="region of interest" description="Disordered" evidence="1">
    <location>
        <begin position="206"/>
        <end position="259"/>
    </location>
</feature>